<dbReference type="PRINTS" id="PR00119">
    <property type="entry name" value="CATATPASE"/>
</dbReference>
<dbReference type="Gene3D" id="2.70.150.10">
    <property type="entry name" value="Calcium-transporting ATPase, cytoplasmic transduction domain A"/>
    <property type="match status" value="1"/>
</dbReference>
<dbReference type="NCBIfam" id="TIGR01512">
    <property type="entry name" value="ATPase-IB2_Cd"/>
    <property type="match status" value="1"/>
</dbReference>
<dbReference type="EMBL" id="BSNI01000002">
    <property type="protein sequence ID" value="GLQ16757.1"/>
    <property type="molecule type" value="Genomic_DNA"/>
</dbReference>
<dbReference type="PROSITE" id="PS50846">
    <property type="entry name" value="HMA_2"/>
    <property type="match status" value="1"/>
</dbReference>
<dbReference type="Gene3D" id="3.30.70.100">
    <property type="match status" value="1"/>
</dbReference>
<evidence type="ECO:0000256" key="2">
    <source>
        <dbReference type="ARBA" id="ARBA00006024"/>
    </source>
</evidence>
<keyword evidence="14 15" id="KW-0472">Membrane</keyword>
<dbReference type="Proteomes" id="UP001161405">
    <property type="component" value="Unassembled WGS sequence"/>
</dbReference>
<keyword evidence="3" id="KW-0813">Transport</keyword>
<feature type="transmembrane region" description="Helical" evidence="15">
    <location>
        <begin position="692"/>
        <end position="708"/>
    </location>
</feature>
<keyword evidence="5" id="KW-0597">Phosphoprotein</keyword>
<feature type="transmembrane region" description="Helical" evidence="15">
    <location>
        <begin position="371"/>
        <end position="390"/>
    </location>
</feature>
<evidence type="ECO:0000256" key="8">
    <source>
        <dbReference type="ARBA" id="ARBA00022741"/>
    </source>
</evidence>
<dbReference type="SUPFAM" id="SSF56784">
    <property type="entry name" value="HAD-like"/>
    <property type="match status" value="1"/>
</dbReference>
<dbReference type="InterPro" id="IPR023298">
    <property type="entry name" value="ATPase_P-typ_TM_dom_sf"/>
</dbReference>
<keyword evidence="18" id="KW-1185">Reference proteome</keyword>
<evidence type="ECO:0000256" key="4">
    <source>
        <dbReference type="ARBA" id="ARBA00022475"/>
    </source>
</evidence>
<dbReference type="Pfam" id="PF00702">
    <property type="entry name" value="Hydrolase"/>
    <property type="match status" value="1"/>
</dbReference>
<dbReference type="Gene3D" id="3.40.1110.10">
    <property type="entry name" value="Calcium-transporting ATPase, cytoplasmic domain N"/>
    <property type="match status" value="1"/>
</dbReference>
<dbReference type="InterPro" id="IPR017969">
    <property type="entry name" value="Heavy-metal-associated_CS"/>
</dbReference>
<dbReference type="InterPro" id="IPR059000">
    <property type="entry name" value="ATPase_P-type_domA"/>
</dbReference>
<dbReference type="InterPro" id="IPR008250">
    <property type="entry name" value="ATPase_P-typ_transduc_dom_A_sf"/>
</dbReference>
<keyword evidence="13" id="KW-0406">Ion transport</keyword>
<evidence type="ECO:0000256" key="11">
    <source>
        <dbReference type="ARBA" id="ARBA00022967"/>
    </source>
</evidence>
<protein>
    <submittedName>
        <fullName evidence="17">Copper-translocating P-type ATPase</fullName>
    </submittedName>
</protein>
<dbReference type="PROSITE" id="PS00154">
    <property type="entry name" value="ATPASE_E1_E2"/>
    <property type="match status" value="1"/>
</dbReference>
<dbReference type="InterPro" id="IPR018303">
    <property type="entry name" value="ATPase_P-typ_P_site"/>
</dbReference>
<dbReference type="NCBIfam" id="TIGR01494">
    <property type="entry name" value="ATPase_P-type"/>
    <property type="match status" value="1"/>
</dbReference>
<dbReference type="InterPro" id="IPR023299">
    <property type="entry name" value="ATPase_P-typ_cyto_dom_N"/>
</dbReference>
<dbReference type="SUPFAM" id="SSF81653">
    <property type="entry name" value="Calcium ATPase, transduction domain A"/>
    <property type="match status" value="1"/>
</dbReference>
<keyword evidence="7 15" id="KW-0479">Metal-binding</keyword>
<feature type="transmembrane region" description="Helical" evidence="15">
    <location>
        <begin position="396"/>
        <end position="426"/>
    </location>
</feature>
<dbReference type="InterPro" id="IPR006121">
    <property type="entry name" value="HMA_dom"/>
</dbReference>
<keyword evidence="9 15" id="KW-0067">ATP-binding</keyword>
<keyword evidence="6 15" id="KW-0812">Transmembrane</keyword>
<evidence type="ECO:0000259" key="16">
    <source>
        <dbReference type="PROSITE" id="PS50846"/>
    </source>
</evidence>
<keyword evidence="4 15" id="KW-1003">Cell membrane</keyword>
<evidence type="ECO:0000256" key="5">
    <source>
        <dbReference type="ARBA" id="ARBA00022553"/>
    </source>
</evidence>
<evidence type="ECO:0000256" key="14">
    <source>
        <dbReference type="ARBA" id="ARBA00023136"/>
    </source>
</evidence>
<dbReference type="PANTHER" id="PTHR43520">
    <property type="entry name" value="ATP7, ISOFORM B"/>
    <property type="match status" value="1"/>
</dbReference>
<evidence type="ECO:0000256" key="6">
    <source>
        <dbReference type="ARBA" id="ARBA00022692"/>
    </source>
</evidence>
<dbReference type="NCBIfam" id="TIGR01511">
    <property type="entry name" value="ATPase-IB1_Cu"/>
    <property type="match status" value="1"/>
</dbReference>
<organism evidence="17 18">
    <name type="scientific">Maritalea porphyrae</name>
    <dbReference type="NCBI Taxonomy" id="880732"/>
    <lineage>
        <taxon>Bacteria</taxon>
        <taxon>Pseudomonadati</taxon>
        <taxon>Pseudomonadota</taxon>
        <taxon>Alphaproteobacteria</taxon>
        <taxon>Hyphomicrobiales</taxon>
        <taxon>Devosiaceae</taxon>
        <taxon>Maritalea</taxon>
    </lineage>
</organism>
<sequence length="757" mass="81213">MSCCAPGIEAANELADKGQTKIDNESLIAGSIDLKDGRRQLELAVPDVHCAACMRSIETELGALSAVELGRVNLSTKRVKVIWHTQGFAPEQIVEAVNRAGYRAMLLEAEDESAKDKTFSQLVRALAVSGFAAMNIMLFSISIWSGADASTRDLFHWISALIAIPAVAFAGQHFYRSAWAALKVGRLNMDVPISLAVILALGLSVFETANSGEHAYFDAAVTLLFFLLIGRTLDHLMRERARSAVRNLASLAPRGALQRLDDGSHQFVKLNQIEVGMQLDIAAGERIPVDGKVLLGQSDVDLSLVTGESAPEPLQKGSVLLAGATNISSPITMEVSKPAHESFLARMVAMMEAAEGSRAGYKRIADRAAEIYAPVVHLLALFTFLGWGFYNGDWHHALVTAIAVLIITCPCALALAVPIVHVVAAGRLFEQGMMMRDGAALERLAQIDYVAFDKTGTLTQGKPQFVATLLGGDGELAMAVQLARLSHHPFAKALANAHKSVPILAFDQVSEFAGQGVEAQLAGDQWRLGRAEFCFAQDAGDDGSSRVHLAKNGAHVASFEFEDQLRAEVPKLMPQLNALVKGISLLSGDRKAPVQQVADQLGLKHVHWGLTPEEKLAQLTALEDAQRRVLMVGDGINDAPSLQAAYVSMAPSSAADVGRNAADFVLTRDSLAQIPFVLTLAKRAARAVKQNFGLALCYNAVAIPLAVMGFATPLVASIAMSSSSVLVTLNALRLRIDKKPRTVEQEIEMQTKVMPAE</sequence>
<keyword evidence="11" id="KW-1278">Translocase</keyword>
<feature type="transmembrane region" description="Helical" evidence="15">
    <location>
        <begin position="122"/>
        <end position="143"/>
    </location>
</feature>
<dbReference type="PRINTS" id="PR00943">
    <property type="entry name" value="CUATPASE"/>
</dbReference>
<feature type="domain" description="HMA" evidence="16">
    <location>
        <begin position="39"/>
        <end position="105"/>
    </location>
</feature>
<dbReference type="Pfam" id="PF00403">
    <property type="entry name" value="HMA"/>
    <property type="match status" value="1"/>
</dbReference>
<evidence type="ECO:0000256" key="7">
    <source>
        <dbReference type="ARBA" id="ARBA00022723"/>
    </source>
</evidence>
<feature type="transmembrane region" description="Helical" evidence="15">
    <location>
        <begin position="215"/>
        <end position="233"/>
    </location>
</feature>
<comment type="similarity">
    <text evidence="2 15">Belongs to the cation transport ATPase (P-type) (TC 3.A.3) family. Type IB subfamily.</text>
</comment>
<evidence type="ECO:0000256" key="9">
    <source>
        <dbReference type="ARBA" id="ARBA00022840"/>
    </source>
</evidence>
<dbReference type="CDD" id="cd00371">
    <property type="entry name" value="HMA"/>
    <property type="match status" value="1"/>
</dbReference>
<accession>A0ABQ5UQ32</accession>
<feature type="transmembrane region" description="Helical" evidence="15">
    <location>
        <begin position="155"/>
        <end position="175"/>
    </location>
</feature>
<dbReference type="InterPro" id="IPR001757">
    <property type="entry name" value="P_typ_ATPase"/>
</dbReference>
<evidence type="ECO:0000256" key="15">
    <source>
        <dbReference type="RuleBase" id="RU362081"/>
    </source>
</evidence>
<reference evidence="17" key="1">
    <citation type="journal article" date="2014" name="Int. J. Syst. Evol. Microbiol.">
        <title>Complete genome of a new Firmicutes species belonging to the dominant human colonic microbiota ('Ruminococcus bicirculans') reveals two chromosomes and a selective capacity to utilize plant glucans.</title>
        <authorList>
            <consortium name="NISC Comparative Sequencing Program"/>
            <person name="Wegmann U."/>
            <person name="Louis P."/>
            <person name="Goesmann A."/>
            <person name="Henrissat B."/>
            <person name="Duncan S.H."/>
            <person name="Flint H.J."/>
        </authorList>
    </citation>
    <scope>NUCLEOTIDE SEQUENCE</scope>
    <source>
        <strain evidence="17">NBRC 107169</strain>
    </source>
</reference>
<dbReference type="InterPro" id="IPR023214">
    <property type="entry name" value="HAD_sf"/>
</dbReference>
<dbReference type="InterPro" id="IPR027256">
    <property type="entry name" value="P-typ_ATPase_IB"/>
</dbReference>
<dbReference type="Pfam" id="PF00122">
    <property type="entry name" value="E1-E2_ATPase"/>
    <property type="match status" value="1"/>
</dbReference>
<dbReference type="Gene3D" id="3.40.50.1000">
    <property type="entry name" value="HAD superfamily/HAD-like"/>
    <property type="match status" value="1"/>
</dbReference>
<dbReference type="InterPro" id="IPR036163">
    <property type="entry name" value="HMA_dom_sf"/>
</dbReference>
<keyword evidence="12 15" id="KW-1133">Transmembrane helix</keyword>
<keyword evidence="10" id="KW-0460">Magnesium</keyword>
<evidence type="ECO:0000256" key="10">
    <source>
        <dbReference type="ARBA" id="ARBA00022842"/>
    </source>
</evidence>
<keyword evidence="8 15" id="KW-0547">Nucleotide-binding</keyword>
<dbReference type="SUPFAM" id="SSF55008">
    <property type="entry name" value="HMA, heavy metal-associated domain"/>
    <property type="match status" value="1"/>
</dbReference>
<evidence type="ECO:0000256" key="1">
    <source>
        <dbReference type="ARBA" id="ARBA00004651"/>
    </source>
</evidence>
<reference evidence="17" key="2">
    <citation type="submission" date="2023-01" db="EMBL/GenBank/DDBJ databases">
        <title>Draft genome sequence of Maritalea porphyrae strain NBRC 107169.</title>
        <authorList>
            <person name="Sun Q."/>
            <person name="Mori K."/>
        </authorList>
    </citation>
    <scope>NUCLEOTIDE SEQUENCE</scope>
    <source>
        <strain evidence="17">NBRC 107169</strain>
    </source>
</reference>
<comment type="caution">
    <text evidence="17">The sequence shown here is derived from an EMBL/GenBank/DDBJ whole genome shotgun (WGS) entry which is preliminary data.</text>
</comment>
<dbReference type="InterPro" id="IPR036412">
    <property type="entry name" value="HAD-like_sf"/>
</dbReference>
<evidence type="ECO:0000256" key="12">
    <source>
        <dbReference type="ARBA" id="ARBA00022989"/>
    </source>
</evidence>
<evidence type="ECO:0000313" key="17">
    <source>
        <dbReference type="EMBL" id="GLQ16757.1"/>
    </source>
</evidence>
<gene>
    <name evidence="17" type="ORF">GCM10007879_10060</name>
</gene>
<feature type="transmembrane region" description="Helical" evidence="15">
    <location>
        <begin position="187"/>
        <end position="209"/>
    </location>
</feature>
<dbReference type="PANTHER" id="PTHR43520:SF5">
    <property type="entry name" value="CATION-TRANSPORTING P-TYPE ATPASE-RELATED"/>
    <property type="match status" value="1"/>
</dbReference>
<dbReference type="NCBIfam" id="TIGR01525">
    <property type="entry name" value="ATPase-IB_hvy"/>
    <property type="match status" value="1"/>
</dbReference>
<dbReference type="RefSeq" id="WP_284362481.1">
    <property type="nucleotide sequence ID" value="NZ_BSNI01000002.1"/>
</dbReference>
<evidence type="ECO:0000313" key="18">
    <source>
        <dbReference type="Proteomes" id="UP001161405"/>
    </source>
</evidence>
<evidence type="ECO:0000256" key="3">
    <source>
        <dbReference type="ARBA" id="ARBA00022448"/>
    </source>
</evidence>
<comment type="subcellular location">
    <subcellularLocation>
        <location evidence="1">Cell membrane</location>
        <topology evidence="1">Multi-pass membrane protein</topology>
    </subcellularLocation>
</comment>
<dbReference type="PROSITE" id="PS01229">
    <property type="entry name" value="COF_2"/>
    <property type="match status" value="1"/>
</dbReference>
<dbReference type="SUPFAM" id="SSF81665">
    <property type="entry name" value="Calcium ATPase, transmembrane domain M"/>
    <property type="match status" value="1"/>
</dbReference>
<evidence type="ECO:0000256" key="13">
    <source>
        <dbReference type="ARBA" id="ARBA00023065"/>
    </source>
</evidence>
<proteinExistence type="inferred from homology"/>
<dbReference type="PROSITE" id="PS01047">
    <property type="entry name" value="HMA_1"/>
    <property type="match status" value="1"/>
</dbReference>
<name>A0ABQ5UQ32_9HYPH</name>